<organism evidence="2 3">
    <name type="scientific">Nonlabens ulvanivorans</name>
    <name type="common">Persicivirga ulvanivorans</name>
    <dbReference type="NCBI Taxonomy" id="906888"/>
    <lineage>
        <taxon>Bacteria</taxon>
        <taxon>Pseudomonadati</taxon>
        <taxon>Bacteroidota</taxon>
        <taxon>Flavobacteriia</taxon>
        <taxon>Flavobacteriales</taxon>
        <taxon>Flavobacteriaceae</taxon>
        <taxon>Nonlabens</taxon>
    </lineage>
</organism>
<accession>A0A090WJD9</accession>
<name>A0A090WJD9_NONUL</name>
<evidence type="ECO:0000313" key="3">
    <source>
        <dbReference type="Proteomes" id="UP000029647"/>
    </source>
</evidence>
<protein>
    <recommendedName>
        <fullName evidence="1">DUF7660 domain-containing protein</fullName>
    </recommendedName>
</protein>
<gene>
    <name evidence="2" type="ORF">JCM19275_60</name>
</gene>
<dbReference type="Proteomes" id="UP000029647">
    <property type="component" value="Unassembled WGS sequence"/>
</dbReference>
<evidence type="ECO:0000259" key="1">
    <source>
        <dbReference type="Pfam" id="PF24693"/>
    </source>
</evidence>
<proteinExistence type="predicted"/>
<reference evidence="2 3" key="1">
    <citation type="journal article" date="2014" name="Genome Announc.">
        <title>Draft Genome Sequences of Marine Flavobacterium Nonlabens Strains NR17, NR24, NR27, NR32, NR33, and Ara13.</title>
        <authorList>
            <person name="Nakanishi M."/>
            <person name="Meirelles P."/>
            <person name="Suzuki R."/>
            <person name="Takatani N."/>
            <person name="Mino S."/>
            <person name="Suda W."/>
            <person name="Oshima K."/>
            <person name="Hattori M."/>
            <person name="Ohkuma M."/>
            <person name="Hosokawa M."/>
            <person name="Miyashita K."/>
            <person name="Thompson F.L."/>
            <person name="Niwa A."/>
            <person name="Sawabe T."/>
            <person name="Sawabe T."/>
        </authorList>
    </citation>
    <scope>NUCLEOTIDE SEQUENCE [LARGE SCALE GENOMIC DNA]</scope>
    <source>
        <strain evidence="3">JCM19275</strain>
    </source>
</reference>
<dbReference type="InterPro" id="IPR056077">
    <property type="entry name" value="DUF7660"/>
</dbReference>
<sequence>MKFIEFLKEFKTDFDQNKENWENFNLSDFLESMIAYTEDIQGFYDNMGMKINADNPTWENFSHILKGASIYE</sequence>
<comment type="caution">
    <text evidence="2">The sequence shown here is derived from an EMBL/GenBank/DDBJ whole genome shotgun (WGS) entry which is preliminary data.</text>
</comment>
<dbReference type="EMBL" id="BBNT01000032">
    <property type="protein sequence ID" value="GAL77116.1"/>
    <property type="molecule type" value="Genomic_DNA"/>
</dbReference>
<evidence type="ECO:0000313" key="2">
    <source>
        <dbReference type="EMBL" id="GAL77116.1"/>
    </source>
</evidence>
<feature type="domain" description="DUF7660" evidence="1">
    <location>
        <begin position="2"/>
        <end position="72"/>
    </location>
</feature>
<dbReference type="Pfam" id="PF24693">
    <property type="entry name" value="DUF7660"/>
    <property type="match status" value="1"/>
</dbReference>
<dbReference type="AlphaFoldDB" id="A0A090WJD9"/>